<keyword evidence="1 4" id="KW-0808">Transferase</keyword>
<dbReference type="RefSeq" id="WP_077924653.1">
    <property type="nucleotide sequence ID" value="NZ_BAABKE010000002.1"/>
</dbReference>
<dbReference type="InterPro" id="IPR003329">
    <property type="entry name" value="Cytidylyl_trans"/>
</dbReference>
<dbReference type="SUPFAM" id="SSF53448">
    <property type="entry name" value="Nucleotide-diphospho-sugar transferases"/>
    <property type="match status" value="1"/>
</dbReference>
<keyword evidence="6" id="KW-1185">Reference proteome</keyword>
<evidence type="ECO:0000256" key="1">
    <source>
        <dbReference type="ARBA" id="ARBA00022679"/>
    </source>
</evidence>
<comment type="subcellular location">
    <subcellularLocation>
        <location evidence="4">Cytoplasm</location>
    </subcellularLocation>
</comment>
<protein>
    <recommendedName>
        <fullName evidence="4">3-deoxy-manno-octulosonate cytidylyltransferase</fullName>
        <ecNumber evidence="4">2.7.7.38</ecNumber>
    </recommendedName>
    <alternativeName>
        <fullName evidence="4">CMP-2-keto-3-deoxyoctulosonic acid synthase</fullName>
        <shortName evidence="4">CKS</shortName>
        <shortName evidence="4">CMP-KDO synthase</shortName>
    </alternativeName>
</protein>
<dbReference type="Pfam" id="PF02348">
    <property type="entry name" value="CTP_transf_3"/>
    <property type="match status" value="1"/>
</dbReference>
<dbReference type="HAMAP" id="MF_00057">
    <property type="entry name" value="KdsB"/>
    <property type="match status" value="1"/>
</dbReference>
<dbReference type="InterPro" id="IPR029044">
    <property type="entry name" value="Nucleotide-diphossugar_trans"/>
</dbReference>
<evidence type="ECO:0000256" key="4">
    <source>
        <dbReference type="HAMAP-Rule" id="MF_00057"/>
    </source>
</evidence>
<dbReference type="PANTHER" id="PTHR42866:SF2">
    <property type="entry name" value="3-DEOXY-MANNO-OCTULOSONATE CYTIDYLYLTRANSFERASE, MITOCHONDRIAL"/>
    <property type="match status" value="1"/>
</dbReference>
<keyword evidence="3 4" id="KW-0448">Lipopolysaccharide biosynthesis</keyword>
<organism evidence="5 6">
    <name type="scientific">Wohlfahrtiimonas larvae</name>
    <dbReference type="NCBI Taxonomy" id="1157986"/>
    <lineage>
        <taxon>Bacteria</taxon>
        <taxon>Pseudomonadati</taxon>
        <taxon>Pseudomonadota</taxon>
        <taxon>Gammaproteobacteria</taxon>
        <taxon>Cardiobacteriales</taxon>
        <taxon>Ignatzschineriaceae</taxon>
        <taxon>Wohlfahrtiimonas</taxon>
    </lineage>
</organism>
<name>A0ABP9MFV5_9GAMM</name>
<keyword evidence="4" id="KW-0963">Cytoplasm</keyword>
<dbReference type="Gene3D" id="3.90.550.10">
    <property type="entry name" value="Spore Coat Polysaccharide Biosynthesis Protein SpsA, Chain A"/>
    <property type="match status" value="1"/>
</dbReference>
<evidence type="ECO:0000313" key="5">
    <source>
        <dbReference type="EMBL" id="GAA5095746.1"/>
    </source>
</evidence>
<dbReference type="PANTHER" id="PTHR42866">
    <property type="entry name" value="3-DEOXY-MANNO-OCTULOSONATE CYTIDYLYLTRANSFERASE"/>
    <property type="match status" value="1"/>
</dbReference>
<evidence type="ECO:0000313" key="6">
    <source>
        <dbReference type="Proteomes" id="UP001500631"/>
    </source>
</evidence>
<reference evidence="6" key="1">
    <citation type="journal article" date="2019" name="Int. J. Syst. Evol. Microbiol.">
        <title>The Global Catalogue of Microorganisms (GCM) 10K type strain sequencing project: providing services to taxonomists for standard genome sequencing and annotation.</title>
        <authorList>
            <consortium name="The Broad Institute Genomics Platform"/>
            <consortium name="The Broad Institute Genome Sequencing Center for Infectious Disease"/>
            <person name="Wu L."/>
            <person name="Ma J."/>
        </authorList>
    </citation>
    <scope>NUCLEOTIDE SEQUENCE [LARGE SCALE GENOMIC DNA]</scope>
    <source>
        <strain evidence="6">JCM 18424</strain>
    </source>
</reference>
<dbReference type="CDD" id="cd02517">
    <property type="entry name" value="CMP-KDO-Synthetase"/>
    <property type="match status" value="1"/>
</dbReference>
<dbReference type="InterPro" id="IPR004528">
    <property type="entry name" value="KdsB"/>
</dbReference>
<evidence type="ECO:0000256" key="3">
    <source>
        <dbReference type="ARBA" id="ARBA00022985"/>
    </source>
</evidence>
<dbReference type="GO" id="GO:0016779">
    <property type="term" value="F:nucleotidyltransferase activity"/>
    <property type="evidence" value="ECO:0007669"/>
    <property type="project" value="UniProtKB-KW"/>
</dbReference>
<dbReference type="NCBIfam" id="NF003952">
    <property type="entry name" value="PRK05450.1-5"/>
    <property type="match status" value="1"/>
</dbReference>
<evidence type="ECO:0000256" key="2">
    <source>
        <dbReference type="ARBA" id="ARBA00022695"/>
    </source>
</evidence>
<comment type="caution">
    <text evidence="5">The sequence shown here is derived from an EMBL/GenBank/DDBJ whole genome shotgun (WGS) entry which is preliminary data.</text>
</comment>
<dbReference type="Proteomes" id="UP001500631">
    <property type="component" value="Unassembled WGS sequence"/>
</dbReference>
<dbReference type="EC" id="2.7.7.38" evidence="4"/>
<dbReference type="NCBIfam" id="TIGR00466">
    <property type="entry name" value="kdsB"/>
    <property type="match status" value="1"/>
</dbReference>
<dbReference type="EMBL" id="BAABKE010000002">
    <property type="protein sequence ID" value="GAA5095746.1"/>
    <property type="molecule type" value="Genomic_DNA"/>
</dbReference>
<comment type="catalytic activity">
    <reaction evidence="4">
        <text>3-deoxy-alpha-D-manno-oct-2-ulosonate + CTP = CMP-3-deoxy-beta-D-manno-octulosonate + diphosphate</text>
        <dbReference type="Rhea" id="RHEA:23448"/>
        <dbReference type="ChEBI" id="CHEBI:33019"/>
        <dbReference type="ChEBI" id="CHEBI:37563"/>
        <dbReference type="ChEBI" id="CHEBI:85986"/>
        <dbReference type="ChEBI" id="CHEBI:85987"/>
        <dbReference type="EC" id="2.7.7.38"/>
    </reaction>
</comment>
<accession>A0ABP9MFV5</accession>
<comment type="pathway">
    <text evidence="4">Nucleotide-sugar biosynthesis; CMP-3-deoxy-D-manno-octulosonate biosynthesis; CMP-3-deoxy-D-manno-octulosonate from 3-deoxy-D-manno-octulosonate and CTP: step 1/1.</text>
</comment>
<comment type="function">
    <text evidence="4">Activates KDO (a required 8-carbon sugar) for incorporation into bacterial lipopolysaccharide in Gram-negative bacteria.</text>
</comment>
<proteinExistence type="inferred from homology"/>
<comment type="similarity">
    <text evidence="4">Belongs to the KdsB family.</text>
</comment>
<keyword evidence="2 4" id="KW-0548">Nucleotidyltransferase</keyword>
<sequence length="258" mass="29013">MNNFTIVIPARLNSTRLPNKMMLLIGDQPVIEHTWRQAMSAQAKKVIVATDDQSIFDHMKSIGAEVVMTSKSHPTGTDRLAEVAMLCGFDDEKIIVNWQGDEPFLPFEFIEKVANKLEDNPKAAMSTLATRIDSWEDFFNANVVKVVHGHSDEALYFSRAPIPFPRGVEKGTGELPANVQPLRHIGVYAYRAFFLKEYPKLKPSLLEQSESLEQLRALSNGYSIVVEHMDTIPPVGIDTEAELALARQWYNAEQSIIK</sequence>
<gene>
    <name evidence="4 5" type="primary">kdsB</name>
    <name evidence="5" type="ORF">GCM10023338_05430</name>
</gene>